<comment type="similarity">
    <text evidence="5">Belongs to the nucleoredoxin family.</text>
</comment>
<dbReference type="SUPFAM" id="SSF52833">
    <property type="entry name" value="Thioredoxin-like"/>
    <property type="match status" value="1"/>
</dbReference>
<keyword evidence="3" id="KW-0560">Oxidoreductase</keyword>
<evidence type="ECO:0000256" key="4">
    <source>
        <dbReference type="ARBA" id="ARBA00023027"/>
    </source>
</evidence>
<evidence type="ECO:0000256" key="6">
    <source>
        <dbReference type="ARBA" id="ARBA00047388"/>
    </source>
</evidence>
<evidence type="ECO:0000256" key="5">
    <source>
        <dbReference type="ARBA" id="ARBA00025782"/>
    </source>
</evidence>
<keyword evidence="2" id="KW-0677">Repeat</keyword>
<dbReference type="InterPro" id="IPR036249">
    <property type="entry name" value="Thioredoxin-like_sf"/>
</dbReference>
<organism evidence="9 10">
    <name type="scientific">Heterorhabditis bacteriophora</name>
    <name type="common">Entomopathogenic nematode worm</name>
    <dbReference type="NCBI Taxonomy" id="37862"/>
    <lineage>
        <taxon>Eukaryota</taxon>
        <taxon>Metazoa</taxon>
        <taxon>Ecdysozoa</taxon>
        <taxon>Nematoda</taxon>
        <taxon>Chromadorea</taxon>
        <taxon>Rhabditida</taxon>
        <taxon>Rhabditina</taxon>
        <taxon>Rhabditomorpha</taxon>
        <taxon>Strongyloidea</taxon>
        <taxon>Heterorhabditidae</taxon>
        <taxon>Heterorhabditis</taxon>
    </lineage>
</organism>
<dbReference type="PANTHER" id="PTHR13871:SF96">
    <property type="entry name" value="THIOREDOXIN DOMAIN-CONTAINING PROTEIN"/>
    <property type="match status" value="1"/>
</dbReference>
<name>A0A1I7XRL8_HETBA</name>
<dbReference type="Proteomes" id="UP000095283">
    <property type="component" value="Unplaced"/>
</dbReference>
<comment type="catalytic activity">
    <reaction evidence="6">
        <text>[protein]-dithiol + NAD(+) = [protein]-disulfide + NADH + H(+)</text>
        <dbReference type="Rhea" id="RHEA:18749"/>
        <dbReference type="Rhea" id="RHEA-COMP:10593"/>
        <dbReference type="Rhea" id="RHEA-COMP:10594"/>
        <dbReference type="ChEBI" id="CHEBI:15378"/>
        <dbReference type="ChEBI" id="CHEBI:29950"/>
        <dbReference type="ChEBI" id="CHEBI:50058"/>
        <dbReference type="ChEBI" id="CHEBI:57540"/>
        <dbReference type="ChEBI" id="CHEBI:57945"/>
        <dbReference type="EC" id="1.8.1.8"/>
    </reaction>
</comment>
<dbReference type="Pfam" id="PF13905">
    <property type="entry name" value="Thioredoxin_8"/>
    <property type="match status" value="1"/>
</dbReference>
<dbReference type="EC" id="1.8.1.8" evidence="1"/>
<dbReference type="InterPro" id="IPR013766">
    <property type="entry name" value="Thioredoxin_domain"/>
</dbReference>
<accession>A0A1I7XRL8</accession>
<evidence type="ECO:0000256" key="1">
    <source>
        <dbReference type="ARBA" id="ARBA00012612"/>
    </source>
</evidence>
<dbReference type="GO" id="GO:0047134">
    <property type="term" value="F:protein-disulfide reductase [NAD(P)H] activity"/>
    <property type="evidence" value="ECO:0007669"/>
    <property type="project" value="UniProtKB-EC"/>
</dbReference>
<evidence type="ECO:0000313" key="9">
    <source>
        <dbReference type="Proteomes" id="UP000095283"/>
    </source>
</evidence>
<dbReference type="AlphaFoldDB" id="A0A1I7XRL8"/>
<feature type="domain" description="Thioredoxin" evidence="8">
    <location>
        <begin position="1"/>
        <end position="150"/>
    </location>
</feature>
<dbReference type="PROSITE" id="PS51352">
    <property type="entry name" value="THIOREDOXIN_2"/>
    <property type="match status" value="1"/>
</dbReference>
<dbReference type="Gene3D" id="3.40.30.10">
    <property type="entry name" value="Glutaredoxin"/>
    <property type="match status" value="1"/>
</dbReference>
<dbReference type="PANTHER" id="PTHR13871">
    <property type="entry name" value="THIOREDOXIN"/>
    <property type="match status" value="1"/>
</dbReference>
<protein>
    <recommendedName>
        <fullName evidence="1">protein-disulfide reductase</fullName>
        <ecNumber evidence="1">1.8.1.8</ecNumber>
    </recommendedName>
</protein>
<sequence>MAELLSGITIQLKDGTQVDAGKHLTGKMVGLYFSASWCKPCCIFTPKLKKFYEKIKQGHPEFEIVLVSRDRDEAALFEYYDKHMGSWTFIPFGHHKIQELLTLYKVVTIPSMRVIKPDGTVVVQDARSEIQDKGIENPEDLFEEWEAFYM</sequence>
<keyword evidence="4" id="KW-0520">NAD</keyword>
<evidence type="ECO:0000256" key="2">
    <source>
        <dbReference type="ARBA" id="ARBA00022737"/>
    </source>
</evidence>
<keyword evidence="9" id="KW-1185">Reference proteome</keyword>
<dbReference type="InterPro" id="IPR052259">
    <property type="entry name" value="Nucleoredoxin-like"/>
</dbReference>
<proteinExistence type="inferred from homology"/>
<evidence type="ECO:0000256" key="3">
    <source>
        <dbReference type="ARBA" id="ARBA00023002"/>
    </source>
</evidence>
<comment type="catalytic activity">
    <reaction evidence="7">
        <text>[protein]-dithiol + NADP(+) = [protein]-disulfide + NADPH + H(+)</text>
        <dbReference type="Rhea" id="RHEA:18753"/>
        <dbReference type="Rhea" id="RHEA-COMP:10593"/>
        <dbReference type="Rhea" id="RHEA-COMP:10594"/>
        <dbReference type="ChEBI" id="CHEBI:15378"/>
        <dbReference type="ChEBI" id="CHEBI:29950"/>
        <dbReference type="ChEBI" id="CHEBI:50058"/>
        <dbReference type="ChEBI" id="CHEBI:57783"/>
        <dbReference type="ChEBI" id="CHEBI:58349"/>
        <dbReference type="EC" id="1.8.1.8"/>
    </reaction>
</comment>
<dbReference type="WBParaSite" id="Hba_20458">
    <property type="protein sequence ID" value="Hba_20458"/>
    <property type="gene ID" value="Hba_20458"/>
</dbReference>
<dbReference type="CDD" id="cd02964">
    <property type="entry name" value="TryX_like_family"/>
    <property type="match status" value="1"/>
</dbReference>
<evidence type="ECO:0000313" key="10">
    <source>
        <dbReference type="WBParaSite" id="Hba_20458"/>
    </source>
</evidence>
<evidence type="ECO:0000259" key="8">
    <source>
        <dbReference type="PROSITE" id="PS51352"/>
    </source>
</evidence>
<dbReference type="InterPro" id="IPR012336">
    <property type="entry name" value="Thioredoxin-like_fold"/>
</dbReference>
<evidence type="ECO:0000256" key="7">
    <source>
        <dbReference type="ARBA" id="ARBA00047804"/>
    </source>
</evidence>
<reference evidence="10" key="1">
    <citation type="submission" date="2016-11" db="UniProtKB">
        <authorList>
            <consortium name="WormBaseParasite"/>
        </authorList>
    </citation>
    <scope>IDENTIFICATION</scope>
</reference>